<protein>
    <submittedName>
        <fullName evidence="2">Glycosyltransferase</fullName>
    </submittedName>
</protein>
<dbReference type="SUPFAM" id="SSF53448">
    <property type="entry name" value="Nucleotide-diphospho-sugar transferases"/>
    <property type="match status" value="1"/>
</dbReference>
<sequence length="214" mass="24160">MKIPRTLHIVWIGDESKIPARLIASWRDLNPGWQVKVWGNAELASTAWINRAHIDSMLSAARYEGAADMMRYEILFHHGGFAVDADSLCIKPLEDWLFDSQVCASMENEHARPGLIANGYLAAEAKSALIAELIMAIERKQSVTQNLPWLETGPFLLTQTVLRLGYSNLTCWPSHYFIPEHFSGKNYLGSGHVFARQMWGTTLGIQNALNEREY</sequence>
<proteinExistence type="predicted"/>
<accession>A0ABU5LC55</accession>
<gene>
    <name evidence="2" type="ORF">N4G40_03235</name>
</gene>
<dbReference type="PANTHER" id="PTHR32385">
    <property type="entry name" value="MANNOSYL PHOSPHORYLINOSITOL CERAMIDE SYNTHASE"/>
    <property type="match status" value="1"/>
</dbReference>
<name>A0ABU5LC55_9GAMM</name>
<evidence type="ECO:0000313" key="3">
    <source>
        <dbReference type="Proteomes" id="UP001288620"/>
    </source>
</evidence>
<keyword evidence="1" id="KW-0808">Transferase</keyword>
<comment type="caution">
    <text evidence="2">The sequence shown here is derived from an EMBL/GenBank/DDBJ whole genome shotgun (WGS) entry which is preliminary data.</text>
</comment>
<evidence type="ECO:0000256" key="1">
    <source>
        <dbReference type="ARBA" id="ARBA00022679"/>
    </source>
</evidence>
<dbReference type="PANTHER" id="PTHR32385:SF15">
    <property type="entry name" value="INOSITOL PHOSPHOCERAMIDE MANNOSYLTRANSFERASE 1"/>
    <property type="match status" value="1"/>
</dbReference>
<dbReference type="Pfam" id="PF04488">
    <property type="entry name" value="Gly_transf_sug"/>
    <property type="match status" value="1"/>
</dbReference>
<dbReference type="InterPro" id="IPR051706">
    <property type="entry name" value="Glycosyltransferase_domain"/>
</dbReference>
<dbReference type="InterPro" id="IPR029044">
    <property type="entry name" value="Nucleotide-diphossugar_trans"/>
</dbReference>
<dbReference type="RefSeq" id="WP_322541418.1">
    <property type="nucleotide sequence ID" value="NZ_JAOBTT010000001.1"/>
</dbReference>
<dbReference type="EMBL" id="JAOBTT010000001">
    <property type="protein sequence ID" value="MDZ7277296.1"/>
    <property type="molecule type" value="Genomic_DNA"/>
</dbReference>
<evidence type="ECO:0000313" key="2">
    <source>
        <dbReference type="EMBL" id="MDZ7277296.1"/>
    </source>
</evidence>
<keyword evidence="3" id="KW-1185">Reference proteome</keyword>
<dbReference type="InterPro" id="IPR007577">
    <property type="entry name" value="GlycoTrfase_DXD_sugar-bd_CS"/>
</dbReference>
<organism evidence="2 3">
    <name type="scientific">Pantoea eucrina</name>
    <dbReference type="NCBI Taxonomy" id="472693"/>
    <lineage>
        <taxon>Bacteria</taxon>
        <taxon>Pseudomonadati</taxon>
        <taxon>Pseudomonadota</taxon>
        <taxon>Gammaproteobacteria</taxon>
        <taxon>Enterobacterales</taxon>
        <taxon>Erwiniaceae</taxon>
        <taxon>Pantoea</taxon>
    </lineage>
</organism>
<dbReference type="Gene3D" id="3.90.550.20">
    <property type="match status" value="1"/>
</dbReference>
<dbReference type="Proteomes" id="UP001288620">
    <property type="component" value="Unassembled WGS sequence"/>
</dbReference>
<reference evidence="3" key="1">
    <citation type="submission" date="2023-07" db="EMBL/GenBank/DDBJ databases">
        <title>Structural and functional analysis of rice phyllospheric bacteria for their antimicrobial properties and defense elicitation against blast disease.</title>
        <authorList>
            <person name="Sahu K.P."/>
            <person name="Asharani P."/>
            <person name="Kumar M."/>
            <person name="Reddy B."/>
            <person name="Kumar A."/>
        </authorList>
    </citation>
    <scope>NUCLEOTIDE SEQUENCE [LARGE SCALE GENOMIC DNA]</scope>
    <source>
        <strain evidence="3">OsEp_Plm_30P10</strain>
    </source>
</reference>